<dbReference type="PANTHER" id="PTHR37325">
    <property type="entry name" value="OXIDOREDUCTASE 21 KDA SUBUNIT, PUTATIVE (AFU_ORTHOLOGUE AFUA_4G05910)-RELATED"/>
    <property type="match status" value="1"/>
</dbReference>
<proteinExistence type="predicted"/>
<dbReference type="PANTHER" id="PTHR37325:SF1">
    <property type="entry name" value="OXIDOREDUCTASE 21 KDA SUBUNIT, PUTATIVE (AFU_ORTHOLOGUE AFUA_4G05910)-RELATED"/>
    <property type="match status" value="1"/>
</dbReference>
<dbReference type="InterPro" id="IPR016813">
    <property type="entry name" value="NADH_Ub_cplx-1_21kDa"/>
</dbReference>
<gene>
    <name evidence="1" type="ORF">BRENAR_LOCUS683</name>
</gene>
<keyword evidence="2" id="KW-1185">Reference proteome</keyword>
<dbReference type="InParanoid" id="A0A448YGD2"/>
<dbReference type="EMBL" id="CAACVR010000001">
    <property type="protein sequence ID" value="VEU19948.1"/>
    <property type="molecule type" value="Genomic_DNA"/>
</dbReference>
<dbReference type="AlphaFoldDB" id="A0A448YGD2"/>
<dbReference type="PIRSF" id="PIRSF022976">
    <property type="entry name" value="NADH_Oxi_21kDa"/>
    <property type="match status" value="1"/>
</dbReference>
<evidence type="ECO:0000313" key="1">
    <source>
        <dbReference type="EMBL" id="VEU19948.1"/>
    </source>
</evidence>
<evidence type="ECO:0000313" key="2">
    <source>
        <dbReference type="Proteomes" id="UP000290900"/>
    </source>
</evidence>
<sequence length="184" mass="20234">MSGGPVPVWKKYTTGSKGIWETVRKLLVAVPNRSSGNPYVPYYRVPAPASNPGTYIDARTIPASDIVKNNYFDRDTRRKYPRTSTFTQSKIGGLLTVGSEANSRLPDGEEGVKQLTVVDENKLELVDVLKSAPASVINGEVLGKQGEPIVAPNLNKAFKVRILTEEESGMYNDDYPVRVFTVTK</sequence>
<dbReference type="CDD" id="cd22849">
    <property type="entry name" value="NuzM"/>
    <property type="match status" value="1"/>
</dbReference>
<accession>A0A448YGD2</accession>
<name>A0A448YGD2_BRENA</name>
<organism evidence="1 2">
    <name type="scientific">Brettanomyces naardenensis</name>
    <name type="common">Yeast</name>
    <dbReference type="NCBI Taxonomy" id="13370"/>
    <lineage>
        <taxon>Eukaryota</taxon>
        <taxon>Fungi</taxon>
        <taxon>Dikarya</taxon>
        <taxon>Ascomycota</taxon>
        <taxon>Saccharomycotina</taxon>
        <taxon>Pichiomycetes</taxon>
        <taxon>Pichiales</taxon>
        <taxon>Pichiaceae</taxon>
        <taxon>Brettanomyces</taxon>
    </lineage>
</organism>
<reference evidence="1 2" key="1">
    <citation type="submission" date="2018-12" db="EMBL/GenBank/DDBJ databases">
        <authorList>
            <person name="Tiukova I."/>
            <person name="Dainat J."/>
        </authorList>
    </citation>
    <scope>NUCLEOTIDE SEQUENCE [LARGE SCALE GENOMIC DNA]</scope>
</reference>
<protein>
    <submittedName>
        <fullName evidence="1">DEKNAAC100379</fullName>
    </submittedName>
</protein>
<dbReference type="STRING" id="13370.A0A448YGD2"/>
<dbReference type="OrthoDB" id="2093493at2759"/>
<dbReference type="Proteomes" id="UP000290900">
    <property type="component" value="Unassembled WGS sequence"/>
</dbReference>